<dbReference type="PANTHER" id="PTHR38035:SF1">
    <property type="entry name" value="ANCILLARY SECYEG TRANSLOCON SUBUNIT"/>
    <property type="match status" value="1"/>
</dbReference>
<evidence type="ECO:0000256" key="5">
    <source>
        <dbReference type="ARBA" id="ARBA00022989"/>
    </source>
</evidence>
<evidence type="ECO:0000313" key="10">
    <source>
        <dbReference type="EMBL" id="RIX32126.1"/>
    </source>
</evidence>
<comment type="subcellular location">
    <subcellularLocation>
        <location evidence="2">Cell membrane</location>
    </subcellularLocation>
    <subcellularLocation>
        <location evidence="1">Membrane</location>
        <topology evidence="1">Single-pass membrane protein</topology>
    </subcellularLocation>
</comment>
<dbReference type="AlphaFoldDB" id="A0A418Q254"/>
<evidence type="ECO:0000256" key="2">
    <source>
        <dbReference type="ARBA" id="ARBA00004236"/>
    </source>
</evidence>
<keyword evidence="11" id="KW-1185">Reference proteome</keyword>
<dbReference type="PANTHER" id="PTHR38035">
    <property type="entry name" value="UPF0070 PROTEIN YFGM"/>
    <property type="match status" value="1"/>
</dbReference>
<dbReference type="EMBL" id="QXTF01000001">
    <property type="protein sequence ID" value="RIX32126.1"/>
    <property type="molecule type" value="Genomic_DNA"/>
</dbReference>
<reference evidence="10 11" key="1">
    <citation type="submission" date="2018-09" db="EMBL/GenBank/DDBJ databases">
        <title>Sphingomonas sp. DAC4.</title>
        <authorList>
            <person name="Seo T."/>
        </authorList>
    </citation>
    <scope>NUCLEOTIDE SEQUENCE [LARGE SCALE GENOMIC DNA]</scope>
    <source>
        <strain evidence="10 11">DAC4</strain>
    </source>
</reference>
<dbReference type="OrthoDB" id="7173339at2"/>
<evidence type="ECO:0000256" key="6">
    <source>
        <dbReference type="ARBA" id="ARBA00023136"/>
    </source>
</evidence>
<evidence type="ECO:0000313" key="11">
    <source>
        <dbReference type="Proteomes" id="UP000285023"/>
    </source>
</evidence>
<keyword evidence="7" id="KW-0143">Chaperone</keyword>
<dbReference type="InterPro" id="IPR018704">
    <property type="entry name" value="SecYEG/CpoB_TPR"/>
</dbReference>
<proteinExistence type="predicted"/>
<organism evidence="10 11">
    <name type="scientific">Sphingomonas edaphi</name>
    <dbReference type="NCBI Taxonomy" id="2315689"/>
    <lineage>
        <taxon>Bacteria</taxon>
        <taxon>Pseudomonadati</taxon>
        <taxon>Pseudomonadota</taxon>
        <taxon>Alphaproteobacteria</taxon>
        <taxon>Sphingomonadales</taxon>
        <taxon>Sphingomonadaceae</taxon>
        <taxon>Sphingomonas</taxon>
    </lineage>
</organism>
<evidence type="ECO:0000256" key="4">
    <source>
        <dbReference type="ARBA" id="ARBA00022692"/>
    </source>
</evidence>
<evidence type="ECO:0000256" key="1">
    <source>
        <dbReference type="ARBA" id="ARBA00004167"/>
    </source>
</evidence>
<evidence type="ECO:0000256" key="7">
    <source>
        <dbReference type="ARBA" id="ARBA00023186"/>
    </source>
</evidence>
<dbReference type="Proteomes" id="UP000285023">
    <property type="component" value="Unassembled WGS sequence"/>
</dbReference>
<gene>
    <name evidence="10" type="ORF">D3M59_03910</name>
</gene>
<comment type="caution">
    <text evidence="10">The sequence shown here is derived from an EMBL/GenBank/DDBJ whole genome shotgun (WGS) entry which is preliminary data.</text>
</comment>
<evidence type="ECO:0000259" key="9">
    <source>
        <dbReference type="Pfam" id="PF09976"/>
    </source>
</evidence>
<accession>A0A418Q254</accession>
<keyword evidence="4 8" id="KW-0812">Transmembrane</keyword>
<dbReference type="GO" id="GO:0044877">
    <property type="term" value="F:protein-containing complex binding"/>
    <property type="evidence" value="ECO:0007669"/>
    <property type="project" value="InterPro"/>
</dbReference>
<name>A0A418Q254_9SPHN</name>
<sequence>MRRQLLFIRGGEGSDAAHPTRLSKRNNLALPPDTGESFVREVDENLRRDQLADAAKTYGKWIVAAIILFLAAVGGYLYWQHRQAQQSVADSEALSSALDKVGSGNLKGADAELAPLGNSSSDVTRASALLAQATIAINQNDRKKASALYKQVAGDEDIPEPLRDLATVRGTMVDFDSMKPDDVIARLSTLAKPGNAFFGSAGELTGMAMIAKGDNAGAGRLFAQIAADKQVPNTIRSRAVQVASSLGVDASASMPGDPLAVPAS</sequence>
<dbReference type="Pfam" id="PF09976">
    <property type="entry name" value="TPR_21"/>
    <property type="match status" value="1"/>
</dbReference>
<protein>
    <recommendedName>
        <fullName evidence="9">Ancillary SecYEG translocon subunit/Cell division coordinator CpoB TPR domain-containing protein</fullName>
    </recommendedName>
</protein>
<feature type="transmembrane region" description="Helical" evidence="8">
    <location>
        <begin position="58"/>
        <end position="79"/>
    </location>
</feature>
<feature type="domain" description="Ancillary SecYEG translocon subunit/Cell division coordinator CpoB TPR" evidence="9">
    <location>
        <begin position="56"/>
        <end position="232"/>
    </location>
</feature>
<dbReference type="GO" id="GO:0005886">
    <property type="term" value="C:plasma membrane"/>
    <property type="evidence" value="ECO:0007669"/>
    <property type="project" value="UniProtKB-SubCell"/>
</dbReference>
<dbReference type="InterPro" id="IPR026039">
    <property type="entry name" value="YfgM"/>
</dbReference>
<keyword evidence="3" id="KW-1003">Cell membrane</keyword>
<keyword evidence="6 8" id="KW-0472">Membrane</keyword>
<evidence type="ECO:0000256" key="8">
    <source>
        <dbReference type="SAM" id="Phobius"/>
    </source>
</evidence>
<evidence type="ECO:0000256" key="3">
    <source>
        <dbReference type="ARBA" id="ARBA00022475"/>
    </source>
</evidence>
<keyword evidence="5 8" id="KW-1133">Transmembrane helix</keyword>